<feature type="region of interest" description="Disordered" evidence="11">
    <location>
        <begin position="1"/>
        <end position="34"/>
    </location>
</feature>
<dbReference type="EMBL" id="BKCJ010003616">
    <property type="protein sequence ID" value="GEU56154.1"/>
    <property type="molecule type" value="Genomic_DNA"/>
</dbReference>
<dbReference type="InterPro" id="IPR012337">
    <property type="entry name" value="RNaseH-like_sf"/>
</dbReference>
<evidence type="ECO:0000256" key="1">
    <source>
        <dbReference type="ARBA" id="ARBA00022722"/>
    </source>
</evidence>
<keyword evidence="8" id="KW-0808">Transferase</keyword>
<accession>A0A6L2L7I5</accession>
<keyword evidence="9" id="KW-0233">DNA recombination</keyword>
<keyword evidence="6" id="KW-0229">DNA integration</keyword>
<feature type="domain" description="Integrase catalytic" evidence="12">
    <location>
        <begin position="803"/>
        <end position="915"/>
    </location>
</feature>
<protein>
    <submittedName>
        <fullName evidence="13">Putative ribonuclease H-like domain-containing protein</fullName>
    </submittedName>
</protein>
<evidence type="ECO:0000256" key="7">
    <source>
        <dbReference type="ARBA" id="ARBA00022918"/>
    </source>
</evidence>
<feature type="compositionally biased region" description="Polar residues" evidence="11">
    <location>
        <begin position="142"/>
        <end position="159"/>
    </location>
</feature>
<feature type="compositionally biased region" description="Polar residues" evidence="11">
    <location>
        <begin position="109"/>
        <end position="124"/>
    </location>
</feature>
<dbReference type="GO" id="GO:0004519">
    <property type="term" value="F:endonuclease activity"/>
    <property type="evidence" value="ECO:0007669"/>
    <property type="project" value="UniProtKB-KW"/>
</dbReference>
<keyword evidence="4" id="KW-0378">Hydrolase</keyword>
<dbReference type="InterPro" id="IPR036397">
    <property type="entry name" value="RNaseH_sf"/>
</dbReference>
<evidence type="ECO:0000256" key="9">
    <source>
        <dbReference type="ARBA" id="ARBA00023172"/>
    </source>
</evidence>
<dbReference type="GO" id="GO:0015074">
    <property type="term" value="P:DNA integration"/>
    <property type="evidence" value="ECO:0007669"/>
    <property type="project" value="UniProtKB-KW"/>
</dbReference>
<dbReference type="Pfam" id="PF13976">
    <property type="entry name" value="gag_pre-integrs"/>
    <property type="match status" value="1"/>
</dbReference>
<evidence type="ECO:0000256" key="10">
    <source>
        <dbReference type="SAM" id="Coils"/>
    </source>
</evidence>
<keyword evidence="1" id="KW-0540">Nuclease</keyword>
<dbReference type="SUPFAM" id="SSF53098">
    <property type="entry name" value="Ribonuclease H-like"/>
    <property type="match status" value="1"/>
</dbReference>
<evidence type="ECO:0000256" key="4">
    <source>
        <dbReference type="ARBA" id="ARBA00022801"/>
    </source>
</evidence>
<dbReference type="GO" id="GO:0003964">
    <property type="term" value="F:RNA-directed DNA polymerase activity"/>
    <property type="evidence" value="ECO:0007669"/>
    <property type="project" value="UniProtKB-KW"/>
</dbReference>
<keyword evidence="2" id="KW-0479">Metal-binding</keyword>
<dbReference type="GO" id="GO:0046872">
    <property type="term" value="F:metal ion binding"/>
    <property type="evidence" value="ECO:0007669"/>
    <property type="project" value="UniProtKB-KW"/>
</dbReference>
<keyword evidence="8" id="KW-0548">Nucleotidyltransferase</keyword>
<dbReference type="PROSITE" id="PS50994">
    <property type="entry name" value="INTEGRASE"/>
    <property type="match status" value="1"/>
</dbReference>
<evidence type="ECO:0000256" key="8">
    <source>
        <dbReference type="ARBA" id="ARBA00022932"/>
    </source>
</evidence>
<comment type="caution">
    <text evidence="13">The sequence shown here is derived from an EMBL/GenBank/DDBJ whole genome shotgun (WGS) entry which is preliminary data.</text>
</comment>
<evidence type="ECO:0000313" key="13">
    <source>
        <dbReference type="EMBL" id="GEU56154.1"/>
    </source>
</evidence>
<dbReference type="GO" id="GO:0016787">
    <property type="term" value="F:hydrolase activity"/>
    <property type="evidence" value="ECO:0007669"/>
    <property type="project" value="UniProtKB-KW"/>
</dbReference>
<name>A0A6L2L7I5_TANCI</name>
<keyword evidence="5" id="KW-0460">Magnesium</keyword>
<dbReference type="GO" id="GO:0003887">
    <property type="term" value="F:DNA-directed DNA polymerase activity"/>
    <property type="evidence" value="ECO:0007669"/>
    <property type="project" value="UniProtKB-KW"/>
</dbReference>
<reference evidence="13" key="1">
    <citation type="journal article" date="2019" name="Sci. Rep.">
        <title>Draft genome of Tanacetum cinerariifolium, the natural source of mosquito coil.</title>
        <authorList>
            <person name="Yamashiro T."/>
            <person name="Shiraishi A."/>
            <person name="Satake H."/>
            <person name="Nakayama K."/>
        </authorList>
    </citation>
    <scope>NUCLEOTIDE SEQUENCE</scope>
</reference>
<keyword evidence="10" id="KW-0175">Coiled coil</keyword>
<evidence type="ECO:0000256" key="5">
    <source>
        <dbReference type="ARBA" id="ARBA00022842"/>
    </source>
</evidence>
<dbReference type="PANTHER" id="PTHR42648">
    <property type="entry name" value="TRANSPOSASE, PUTATIVE-RELATED"/>
    <property type="match status" value="1"/>
</dbReference>
<dbReference type="Pfam" id="PF00665">
    <property type="entry name" value="rve"/>
    <property type="match status" value="1"/>
</dbReference>
<dbReference type="InterPro" id="IPR039537">
    <property type="entry name" value="Retrotran_Ty1/copia-like"/>
</dbReference>
<dbReference type="PANTHER" id="PTHR42648:SF11">
    <property type="entry name" value="TRANSPOSON TY4-P GAG-POL POLYPROTEIN"/>
    <property type="match status" value="1"/>
</dbReference>
<proteinExistence type="predicted"/>
<dbReference type="GO" id="GO:0003676">
    <property type="term" value="F:nucleic acid binding"/>
    <property type="evidence" value="ECO:0007669"/>
    <property type="project" value="InterPro"/>
</dbReference>
<evidence type="ECO:0000256" key="6">
    <source>
        <dbReference type="ARBA" id="ARBA00022908"/>
    </source>
</evidence>
<evidence type="ECO:0000259" key="12">
    <source>
        <dbReference type="PROSITE" id="PS50994"/>
    </source>
</evidence>
<organism evidence="13">
    <name type="scientific">Tanacetum cinerariifolium</name>
    <name type="common">Dalmatian daisy</name>
    <name type="synonym">Chrysanthemum cinerariifolium</name>
    <dbReference type="NCBI Taxonomy" id="118510"/>
    <lineage>
        <taxon>Eukaryota</taxon>
        <taxon>Viridiplantae</taxon>
        <taxon>Streptophyta</taxon>
        <taxon>Embryophyta</taxon>
        <taxon>Tracheophyta</taxon>
        <taxon>Spermatophyta</taxon>
        <taxon>Magnoliopsida</taxon>
        <taxon>eudicotyledons</taxon>
        <taxon>Gunneridae</taxon>
        <taxon>Pentapetalae</taxon>
        <taxon>asterids</taxon>
        <taxon>campanulids</taxon>
        <taxon>Asterales</taxon>
        <taxon>Asteraceae</taxon>
        <taxon>Asteroideae</taxon>
        <taxon>Anthemideae</taxon>
        <taxon>Anthemidinae</taxon>
        <taxon>Tanacetum</taxon>
    </lineage>
</organism>
<dbReference type="AlphaFoldDB" id="A0A6L2L7I5"/>
<sequence length="915" mass="104760">MKKDSIAKMSILRGRKSVPGMNSRERGKWKEKTTRSSRELFKDLTRMELYMRNRQHGRMILESIENGPLIWPTIEENRVTRPKKYYELSATEATQAGYDYGSPYQSSTPLSVTYPSNDYQSSVHHNVYSPPPSISQMEYAPTATQQQPQSEFPQLDSGQATQTVITHNTAYQADDLDAYDSDCDELNTAKVALIANLSHYGSDALVEVHNPDNVDNNMINQGVQGMLSSEQLLFIIQKTFAQQDALLLSVIEQLKIQVINCTKINLDNKIVNDTLTAELERYKEQVKVLKEGKNVEVKSQDNFLDSHEQNTKIDRLKQTLSEQLQEKESLMKTVTVLKNDFKKEESRNIDREIALEKKIKHLDNIVYKKDQSTQTVHMLTKPKFFYDHTTKQALGFQNPFYLKKAQQLEPKLYDGDVIKNIYAIVILNSDETPMLAEESRSKMLLKQQDPMVLEKKVNTKPVDYAAFWSQNSMNSLDPNSSKRPTKVNVPKELPKVSMLNANSKRIFVKCNGFMLSDNHVFFVPNVINDVNAYAKSKSIKKHSKTKVWKPTGKVFTNIGYIWRPTGRIFTIVGNVFPLTRITTTTEVPSKNLIALETDIPKPVVTLFYSRKPRKSKTNDPVSKSKVIKYVSANNKEPSKSWGSTVSNIPSSSLDECRNDHVAKIMGYGDYHIGNATISRVYYMERLGHNLFFVGQLCDSNLKVAFCQHTCYIRNLKGVDLLTGSQGNNIYTLSLGDMMASSPICLLSKASKTKSWLWNRRLSHLNFCTINHLAKHGLIRGLLNLKFEKYHLCSTCIMGKSKKKPHKPKSEDTNQEKLYLLHMDLCGPMRVVSVNEKKYIIVVVDDYSWFTWVKCLRSKDEASDFIIMFLKMIQVPLKTPVRRIRTDNETEFVNQTLHEYYEKVGIFHETSIARSP</sequence>
<feature type="compositionally biased region" description="Basic and acidic residues" evidence="11">
    <location>
        <begin position="23"/>
        <end position="34"/>
    </location>
</feature>
<feature type="region of interest" description="Disordered" evidence="11">
    <location>
        <begin position="109"/>
        <end position="159"/>
    </location>
</feature>
<evidence type="ECO:0000256" key="11">
    <source>
        <dbReference type="SAM" id="MobiDB-lite"/>
    </source>
</evidence>
<dbReference type="GO" id="GO:0006310">
    <property type="term" value="P:DNA recombination"/>
    <property type="evidence" value="ECO:0007669"/>
    <property type="project" value="UniProtKB-KW"/>
</dbReference>
<evidence type="ECO:0000256" key="3">
    <source>
        <dbReference type="ARBA" id="ARBA00022759"/>
    </source>
</evidence>
<dbReference type="InterPro" id="IPR001584">
    <property type="entry name" value="Integrase_cat-core"/>
</dbReference>
<evidence type="ECO:0000256" key="2">
    <source>
        <dbReference type="ARBA" id="ARBA00022723"/>
    </source>
</evidence>
<keyword evidence="8" id="KW-0239">DNA-directed DNA polymerase</keyword>
<feature type="coiled-coil region" evidence="10">
    <location>
        <begin position="272"/>
        <end position="333"/>
    </location>
</feature>
<dbReference type="InterPro" id="IPR025724">
    <property type="entry name" value="GAG-pre-integrase_dom"/>
</dbReference>
<gene>
    <name evidence="13" type="ORF">Tci_028132</name>
</gene>
<keyword evidence="3" id="KW-0255">Endonuclease</keyword>
<dbReference type="Gene3D" id="3.30.420.10">
    <property type="entry name" value="Ribonuclease H-like superfamily/Ribonuclease H"/>
    <property type="match status" value="1"/>
</dbReference>
<keyword evidence="7" id="KW-0695">RNA-directed DNA polymerase</keyword>